<evidence type="ECO:0000313" key="1">
    <source>
        <dbReference type="EMBL" id="JAS60651.1"/>
    </source>
</evidence>
<name>A0A1B6GE08_9HEMI</name>
<reference evidence="1" key="1">
    <citation type="submission" date="2015-11" db="EMBL/GenBank/DDBJ databases">
        <title>De novo transcriptome assembly of four potential Pierce s Disease insect vectors from Arizona vineyards.</title>
        <authorList>
            <person name="Tassone E.E."/>
        </authorList>
    </citation>
    <scope>NUCLEOTIDE SEQUENCE</scope>
</reference>
<gene>
    <name evidence="1" type="ORF">g.50044</name>
</gene>
<dbReference type="Gene3D" id="3.40.220.10">
    <property type="entry name" value="Leucine Aminopeptidase, subunit E, domain 1"/>
    <property type="match status" value="1"/>
</dbReference>
<accession>A0A1B6GE08</accession>
<dbReference type="InterPro" id="IPR043472">
    <property type="entry name" value="Macro_dom-like"/>
</dbReference>
<dbReference type="AlphaFoldDB" id="A0A1B6GE08"/>
<dbReference type="EMBL" id="GECZ01009118">
    <property type="protein sequence ID" value="JAS60651.1"/>
    <property type="molecule type" value="Transcribed_RNA"/>
</dbReference>
<organism evidence="1">
    <name type="scientific">Cuerna arida</name>
    <dbReference type="NCBI Taxonomy" id="1464854"/>
    <lineage>
        <taxon>Eukaryota</taxon>
        <taxon>Metazoa</taxon>
        <taxon>Ecdysozoa</taxon>
        <taxon>Arthropoda</taxon>
        <taxon>Hexapoda</taxon>
        <taxon>Insecta</taxon>
        <taxon>Pterygota</taxon>
        <taxon>Neoptera</taxon>
        <taxon>Paraneoptera</taxon>
        <taxon>Hemiptera</taxon>
        <taxon>Auchenorrhyncha</taxon>
        <taxon>Membracoidea</taxon>
        <taxon>Cicadellidae</taxon>
        <taxon>Cicadellinae</taxon>
        <taxon>Proconiini</taxon>
        <taxon>Cuerna</taxon>
    </lineage>
</organism>
<feature type="non-terminal residue" evidence="1">
    <location>
        <position position="1"/>
    </location>
</feature>
<protein>
    <submittedName>
        <fullName evidence="1">Uncharacterized protein</fullName>
    </submittedName>
</protein>
<proteinExistence type="predicted"/>
<sequence>TRIKSVYLLDLYELKRFHFTRQGLHLNRRGKVKLSYLIIDRLKTVSVAVKGNGVSNDNHTNINGSTPLEHNVTICESPMEEEFDQYYQDEHAAFAHCISGDLNSDRCMTAGVARVFKHHFGKPTYSDCISSHLSYQKSFGGANVYGLITKAKYHQKPEVSDYNLAFKQLIQDFKAKNCY</sequence>